<evidence type="ECO:0000313" key="3">
    <source>
        <dbReference type="EMBL" id="GAA3540860.1"/>
    </source>
</evidence>
<comment type="caution">
    <text evidence="3">The sequence shown here is derived from an EMBL/GenBank/DDBJ whole genome shotgun (WGS) entry which is preliminary data.</text>
</comment>
<dbReference type="InterPro" id="IPR050447">
    <property type="entry name" value="Erg6_SMT_methyltransf"/>
</dbReference>
<keyword evidence="1" id="KW-0808">Transferase</keyword>
<dbReference type="EMBL" id="BAABBB010000016">
    <property type="protein sequence ID" value="GAA3540860.1"/>
    <property type="molecule type" value="Genomic_DNA"/>
</dbReference>
<evidence type="ECO:0000256" key="1">
    <source>
        <dbReference type="ARBA" id="ARBA00022679"/>
    </source>
</evidence>
<feature type="domain" description="Methyltransferase type 11" evidence="2">
    <location>
        <begin position="67"/>
        <end position="164"/>
    </location>
</feature>
<name>A0ABP6VUK4_9ACTN</name>
<dbReference type="Proteomes" id="UP001500301">
    <property type="component" value="Unassembled WGS sequence"/>
</dbReference>
<keyword evidence="4" id="KW-1185">Reference proteome</keyword>
<organism evidence="3 4">
    <name type="scientific">Nocardioides daeguensis</name>
    <dbReference type="NCBI Taxonomy" id="908359"/>
    <lineage>
        <taxon>Bacteria</taxon>
        <taxon>Bacillati</taxon>
        <taxon>Actinomycetota</taxon>
        <taxon>Actinomycetes</taxon>
        <taxon>Propionibacteriales</taxon>
        <taxon>Nocardioidaceae</taxon>
        <taxon>Nocardioides</taxon>
    </lineage>
</organism>
<dbReference type="PANTHER" id="PTHR44068:SF11">
    <property type="entry name" value="GERANYL DIPHOSPHATE 2-C-METHYLTRANSFERASE"/>
    <property type="match status" value="1"/>
</dbReference>
<evidence type="ECO:0000259" key="2">
    <source>
        <dbReference type="Pfam" id="PF08241"/>
    </source>
</evidence>
<dbReference type="InterPro" id="IPR013216">
    <property type="entry name" value="Methyltransf_11"/>
</dbReference>
<proteinExistence type="predicted"/>
<reference evidence="4" key="1">
    <citation type="journal article" date="2019" name="Int. J. Syst. Evol. Microbiol.">
        <title>The Global Catalogue of Microorganisms (GCM) 10K type strain sequencing project: providing services to taxonomists for standard genome sequencing and annotation.</title>
        <authorList>
            <consortium name="The Broad Institute Genomics Platform"/>
            <consortium name="The Broad Institute Genome Sequencing Center for Infectious Disease"/>
            <person name="Wu L."/>
            <person name="Ma J."/>
        </authorList>
    </citation>
    <scope>NUCLEOTIDE SEQUENCE [LARGE SCALE GENOMIC DNA]</scope>
    <source>
        <strain evidence="4">JCM 17460</strain>
    </source>
</reference>
<dbReference type="GO" id="GO:0008168">
    <property type="term" value="F:methyltransferase activity"/>
    <property type="evidence" value="ECO:0007669"/>
    <property type="project" value="UniProtKB-KW"/>
</dbReference>
<gene>
    <name evidence="3" type="ORF">GCM10022263_30250</name>
</gene>
<dbReference type="PANTHER" id="PTHR44068">
    <property type="entry name" value="ZGC:194242"/>
    <property type="match status" value="1"/>
</dbReference>
<keyword evidence="3" id="KW-0489">Methyltransferase</keyword>
<accession>A0ABP6VUK4</accession>
<evidence type="ECO:0000313" key="4">
    <source>
        <dbReference type="Proteomes" id="UP001500301"/>
    </source>
</evidence>
<dbReference type="RefSeq" id="WP_218236829.1">
    <property type="nucleotide sequence ID" value="NZ_BAABBB010000016.1"/>
</dbReference>
<dbReference type="CDD" id="cd02440">
    <property type="entry name" value="AdoMet_MTases"/>
    <property type="match status" value="1"/>
</dbReference>
<protein>
    <submittedName>
        <fullName evidence="3">Class I SAM-dependent methyltransferase</fullName>
    </submittedName>
</protein>
<sequence>MSAVSAFYTGSGGLVAALAAALDAAGADRSALRAADLGPVDEFHIRGRAATVEIAAALDVGPGSRVLDLGSGLGGPARTLAETTGCTVTGVDLTPEFCEAAAALSSWTRLTDRTVFHTGDATSTGLPDGSFDAAMTVHVAMNIADKPALYAEAFRTLRPGGRFVAYDVLQGEGGDVHYPVPWANDPSTSFLATTEEMRVLLADAGFDVLAEDDSSDASLAWFRQVRERIEADGPPPVSFAAFLGEAFPVMAANQVANLAERRIRTVTFVCRKPA</sequence>
<dbReference type="GO" id="GO:0032259">
    <property type="term" value="P:methylation"/>
    <property type="evidence" value="ECO:0007669"/>
    <property type="project" value="UniProtKB-KW"/>
</dbReference>
<dbReference type="Pfam" id="PF08241">
    <property type="entry name" value="Methyltransf_11"/>
    <property type="match status" value="1"/>
</dbReference>